<evidence type="ECO:0000313" key="4">
    <source>
        <dbReference type="WBParaSite" id="ECPE_0000954001-mRNA-1"/>
    </source>
</evidence>
<dbReference type="WBParaSite" id="ECPE_0000954001-mRNA-1">
    <property type="protein sequence ID" value="ECPE_0000954001-mRNA-1"/>
    <property type="gene ID" value="ECPE_0000954001"/>
</dbReference>
<dbReference type="OrthoDB" id="10257153at2759"/>
<accession>A0A183ARC6</accession>
<organism evidence="4">
    <name type="scientific">Echinostoma caproni</name>
    <dbReference type="NCBI Taxonomy" id="27848"/>
    <lineage>
        <taxon>Eukaryota</taxon>
        <taxon>Metazoa</taxon>
        <taxon>Spiralia</taxon>
        <taxon>Lophotrochozoa</taxon>
        <taxon>Platyhelminthes</taxon>
        <taxon>Trematoda</taxon>
        <taxon>Digenea</taxon>
        <taxon>Plagiorchiida</taxon>
        <taxon>Echinostomata</taxon>
        <taxon>Echinostomatoidea</taxon>
        <taxon>Echinostomatidae</taxon>
        <taxon>Echinostoma</taxon>
    </lineage>
</organism>
<dbReference type="GO" id="GO:0005576">
    <property type="term" value="C:extracellular region"/>
    <property type="evidence" value="ECO:0007669"/>
    <property type="project" value="GOC"/>
</dbReference>
<dbReference type="PANTHER" id="PTHR21963:SF1">
    <property type="entry name" value="SPERM-ASSOCIATED ANTIGEN 17"/>
    <property type="match status" value="1"/>
</dbReference>
<evidence type="ECO:0000313" key="2">
    <source>
        <dbReference type="EMBL" id="VDP85505.1"/>
    </source>
</evidence>
<dbReference type="GO" id="GO:0003351">
    <property type="term" value="P:epithelial cilium movement involved in extracellular fluid movement"/>
    <property type="evidence" value="ECO:0007669"/>
    <property type="project" value="TreeGrafter"/>
</dbReference>
<evidence type="ECO:0000256" key="1">
    <source>
        <dbReference type="SAM" id="MobiDB-lite"/>
    </source>
</evidence>
<reference evidence="4" key="1">
    <citation type="submission" date="2016-06" db="UniProtKB">
        <authorList>
            <consortium name="WormBaseParasite"/>
        </authorList>
    </citation>
    <scope>IDENTIFICATION</scope>
</reference>
<feature type="region of interest" description="Disordered" evidence="1">
    <location>
        <begin position="262"/>
        <end position="282"/>
    </location>
</feature>
<dbReference type="GO" id="GO:1904158">
    <property type="term" value="P:axonemal central apparatus assembly"/>
    <property type="evidence" value="ECO:0007669"/>
    <property type="project" value="TreeGrafter"/>
</dbReference>
<dbReference type="EMBL" id="UZAN01047533">
    <property type="protein sequence ID" value="VDP85505.1"/>
    <property type="molecule type" value="Genomic_DNA"/>
</dbReference>
<reference evidence="2 3" key="2">
    <citation type="submission" date="2018-11" db="EMBL/GenBank/DDBJ databases">
        <authorList>
            <consortium name="Pathogen Informatics"/>
        </authorList>
    </citation>
    <scope>NUCLEOTIDE SEQUENCE [LARGE SCALE GENOMIC DNA]</scope>
    <source>
        <strain evidence="2 3">Egypt</strain>
    </source>
</reference>
<dbReference type="GO" id="GO:1990716">
    <property type="term" value="C:axonemal central apparatus"/>
    <property type="evidence" value="ECO:0007669"/>
    <property type="project" value="TreeGrafter"/>
</dbReference>
<keyword evidence="3" id="KW-1185">Reference proteome</keyword>
<dbReference type="Proteomes" id="UP000272942">
    <property type="component" value="Unassembled WGS sequence"/>
</dbReference>
<dbReference type="AlphaFoldDB" id="A0A183ARC6"/>
<dbReference type="InterPro" id="IPR026173">
    <property type="entry name" value="SPAG17"/>
</dbReference>
<proteinExistence type="predicted"/>
<name>A0A183ARC6_9TREM</name>
<dbReference type="PANTHER" id="PTHR21963">
    <property type="entry name" value="PF6"/>
    <property type="match status" value="1"/>
</dbReference>
<protein>
    <submittedName>
        <fullName evidence="4">MMS1_N domain-containing protein</fullName>
    </submittedName>
</protein>
<gene>
    <name evidence="2" type="ORF">ECPE_LOCUS9511</name>
</gene>
<sequence length="301" mass="32708">MKQPATELLSATSASNEIDIKLETATCDEPLLKSSTGEIIPSTSLTVFCSHDPATGQILFTRPEDGLMIVKPSPHYPGSGFIVQHADGTRQTLQIYTTHSKGGQVNVLSDGSIFYSSPLSKLSLSNPSRNPMVVAYGMRSDGVSSLLEAVDPQGNAFTVDALANCNVMLTVKEEPPDLSPDQDPNPMNTDNNTVPVYEFVKIDEHIPMLFHINPQRQEAKQLLRITDVTELFSGARQVSTTPSEWAFIPFQKSLAALGTSGAHMEPTCSFKQDTKSDGLDATEEDYPLFVQESLQNDSKVG</sequence>
<evidence type="ECO:0000313" key="3">
    <source>
        <dbReference type="Proteomes" id="UP000272942"/>
    </source>
</evidence>